<organism evidence="2 3">
    <name type="scientific">Manihot esculenta</name>
    <name type="common">Cassava</name>
    <name type="synonym">Jatropha manihot</name>
    <dbReference type="NCBI Taxonomy" id="3983"/>
    <lineage>
        <taxon>Eukaryota</taxon>
        <taxon>Viridiplantae</taxon>
        <taxon>Streptophyta</taxon>
        <taxon>Embryophyta</taxon>
        <taxon>Tracheophyta</taxon>
        <taxon>Spermatophyta</taxon>
        <taxon>Magnoliopsida</taxon>
        <taxon>eudicotyledons</taxon>
        <taxon>Gunneridae</taxon>
        <taxon>Pentapetalae</taxon>
        <taxon>rosids</taxon>
        <taxon>fabids</taxon>
        <taxon>Malpighiales</taxon>
        <taxon>Euphorbiaceae</taxon>
        <taxon>Crotonoideae</taxon>
        <taxon>Manihoteae</taxon>
        <taxon>Manihot</taxon>
    </lineage>
</organism>
<protein>
    <recommendedName>
        <fullName evidence="4">DUF4378 domain-containing protein</fullName>
    </recommendedName>
</protein>
<dbReference type="AlphaFoldDB" id="A0A2C9VT52"/>
<feature type="compositionally biased region" description="Basic and acidic residues" evidence="1">
    <location>
        <begin position="115"/>
        <end position="130"/>
    </location>
</feature>
<dbReference type="EMBL" id="CM004391">
    <property type="protein sequence ID" value="OAY49242.1"/>
    <property type="molecule type" value="Genomic_DNA"/>
</dbReference>
<evidence type="ECO:0000256" key="1">
    <source>
        <dbReference type="SAM" id="MobiDB-lite"/>
    </source>
</evidence>
<name>A0A2C9VT52_MANES</name>
<evidence type="ECO:0008006" key="4">
    <source>
        <dbReference type="Google" id="ProtNLM"/>
    </source>
</evidence>
<keyword evidence="3" id="KW-1185">Reference proteome</keyword>
<dbReference type="PANTHER" id="PTHR33623:SF17">
    <property type="entry name" value="DUF4378 DOMAIN-CONTAINING PROTEIN"/>
    <property type="match status" value="1"/>
</dbReference>
<dbReference type="Proteomes" id="UP000091857">
    <property type="component" value="Chromosome 5"/>
</dbReference>
<proteinExistence type="predicted"/>
<dbReference type="Gramene" id="Manes.05G040400.1.v8.1">
    <property type="protein sequence ID" value="Manes.05G040400.1.v8.1.CDS"/>
    <property type="gene ID" value="Manes.05G040400.v8.1"/>
</dbReference>
<accession>A0A2C9VT52</accession>
<feature type="region of interest" description="Disordered" evidence="1">
    <location>
        <begin position="111"/>
        <end position="130"/>
    </location>
</feature>
<evidence type="ECO:0000313" key="3">
    <source>
        <dbReference type="Proteomes" id="UP000091857"/>
    </source>
</evidence>
<comment type="caution">
    <text evidence="2">The sequence shown here is derived from an EMBL/GenBank/DDBJ whole genome shotgun (WGS) entry which is preliminary data.</text>
</comment>
<dbReference type="PANTHER" id="PTHR33623">
    <property type="entry name" value="OS04G0572500 PROTEIN"/>
    <property type="match status" value="1"/>
</dbReference>
<reference evidence="3" key="1">
    <citation type="journal article" date="2016" name="Nat. Biotechnol.">
        <title>Sequencing wild and cultivated cassava and related species reveals extensive interspecific hybridization and genetic diversity.</title>
        <authorList>
            <person name="Bredeson J.V."/>
            <person name="Lyons J.B."/>
            <person name="Prochnik S.E."/>
            <person name="Wu G.A."/>
            <person name="Ha C.M."/>
            <person name="Edsinger-Gonzales E."/>
            <person name="Grimwood J."/>
            <person name="Schmutz J."/>
            <person name="Rabbi I.Y."/>
            <person name="Egesi C."/>
            <person name="Nauluvula P."/>
            <person name="Lebot V."/>
            <person name="Ndunguru J."/>
            <person name="Mkamilo G."/>
            <person name="Bart R.S."/>
            <person name="Setter T.L."/>
            <person name="Gleadow R.M."/>
            <person name="Kulakow P."/>
            <person name="Ferguson M.E."/>
            <person name="Rounsley S."/>
            <person name="Rokhsar D.S."/>
        </authorList>
    </citation>
    <scope>NUCLEOTIDE SEQUENCE [LARGE SCALE GENOMIC DNA]</scope>
    <source>
        <strain evidence="3">cv. AM560-2</strain>
    </source>
</reference>
<gene>
    <name evidence="2" type="ORF">MANES_05G040400v8</name>
</gene>
<evidence type="ECO:0000313" key="2">
    <source>
        <dbReference type="EMBL" id="OAY49242.1"/>
    </source>
</evidence>
<sequence length="418" mass="47480">MASSDSNFKHLTKHFPLDHRPRMLKDFLTDDSNSSCASTGFKSFPRKPILLQTDLNDSELLTCRSRAASTTISAFQAMINAVKNIHLTAIKSPSILPKSLSRRLSSSERNSCRCRKTETENEKENENKETQTKIPVTIKDIIRWKSFRDINEEKSQPLDLASSPHHCTTTTTATTATTPRCSYSSNGSSWCDSDFTSEYGNFEECVDDGAEGVGKQYLLRVGEEKDSVEPAAVGPKAEKHQNGPVSVIDIEVEEDEESSSFLDQSLDTVNLEKWFMSMEENSSSGEEDDDEEATETNTIYEEEEEEAWQLLKQVREIISVGELYRHNVDRMLLDIFRDELSRNGNQSRNVGFGCEMVSRVKAWVDGEQSLLIGWDKKEAYVIEMEREGKWREFEEEQEEIALAIENCILDELLVDLFS</sequence>
<dbReference type="OrthoDB" id="1669163at2759"/>